<dbReference type="EMBL" id="JARQZJ010000091">
    <property type="protein sequence ID" value="KAK9883535.1"/>
    <property type="molecule type" value="Genomic_DNA"/>
</dbReference>
<dbReference type="AlphaFoldDB" id="A0AAW1UU90"/>
<reference evidence="2 3" key="1">
    <citation type="submission" date="2023-03" db="EMBL/GenBank/DDBJ databases">
        <title>Genome insight into feeding habits of ladybird beetles.</title>
        <authorList>
            <person name="Li H.-S."/>
            <person name="Huang Y.-H."/>
            <person name="Pang H."/>
        </authorList>
    </citation>
    <scope>NUCLEOTIDE SEQUENCE [LARGE SCALE GENOMIC DNA]</scope>
    <source>
        <strain evidence="2">SYSU_2023b</strain>
        <tissue evidence="2">Whole body</tissue>
    </source>
</reference>
<comment type="caution">
    <text evidence="2">The sequence shown here is derived from an EMBL/GenBank/DDBJ whole genome shotgun (WGS) entry which is preliminary data.</text>
</comment>
<keyword evidence="3" id="KW-1185">Reference proteome</keyword>
<gene>
    <name evidence="2" type="ORF">WA026_001711</name>
</gene>
<evidence type="ECO:0000313" key="3">
    <source>
        <dbReference type="Proteomes" id="UP001431783"/>
    </source>
</evidence>
<evidence type="ECO:0000313" key="2">
    <source>
        <dbReference type="EMBL" id="KAK9883535.1"/>
    </source>
</evidence>
<proteinExistence type="predicted"/>
<dbReference type="Proteomes" id="UP001431783">
    <property type="component" value="Unassembled WGS sequence"/>
</dbReference>
<name>A0AAW1UU90_9CUCU</name>
<protein>
    <submittedName>
        <fullName evidence="2">Uncharacterized protein</fullName>
    </submittedName>
</protein>
<accession>A0AAW1UU90</accession>
<organism evidence="2 3">
    <name type="scientific">Henosepilachna vigintioctopunctata</name>
    <dbReference type="NCBI Taxonomy" id="420089"/>
    <lineage>
        <taxon>Eukaryota</taxon>
        <taxon>Metazoa</taxon>
        <taxon>Ecdysozoa</taxon>
        <taxon>Arthropoda</taxon>
        <taxon>Hexapoda</taxon>
        <taxon>Insecta</taxon>
        <taxon>Pterygota</taxon>
        <taxon>Neoptera</taxon>
        <taxon>Endopterygota</taxon>
        <taxon>Coleoptera</taxon>
        <taxon>Polyphaga</taxon>
        <taxon>Cucujiformia</taxon>
        <taxon>Coccinelloidea</taxon>
        <taxon>Coccinellidae</taxon>
        <taxon>Epilachninae</taxon>
        <taxon>Epilachnini</taxon>
        <taxon>Henosepilachna</taxon>
    </lineage>
</organism>
<sequence>MKKLCLLLYYGRFSALSNSFSTLTLTNREETITNEILIKSSGTIRLFFDIVEAYSNFQISFHSKYFIEPHSLILFSAFFQSVFNFADHSVPTNGTSSHLTSSWNDYPQYTSYSSQSGYYESHQEILPTPGHLPTVLPEVPSQHEYITTSLTSPLISPTPMYNSAKPDLEAIMPSNPRYSDNPYCPNNWTSPNPTYPQTYAYDSPTSNQQYSPVVAIYPHLYSTVNQNQIHVHVHGSSENLDKFFTSAEALSGATPRAIELASVPSTDVVPPVAGSLQESEREQPNDPNVWRPY</sequence>
<evidence type="ECO:0000256" key="1">
    <source>
        <dbReference type="SAM" id="MobiDB-lite"/>
    </source>
</evidence>
<feature type="region of interest" description="Disordered" evidence="1">
    <location>
        <begin position="267"/>
        <end position="293"/>
    </location>
</feature>